<protein>
    <submittedName>
        <fullName evidence="1">Uncharacterized protein</fullName>
    </submittedName>
</protein>
<sequence length="226" mass="26490">MTYIQDLDKSFMSDDHNGAIVLFNKMNESNSIRIGCGLHIMHIVFNNFEKVAFGKLSSTIGFTKIAHPYNLAYLVCDASDKDKPLDITGKKIQELCQEYLLNIKDQFEELFARSFVEIIMDKCTNEEVVKYADELYEDIVNFNINDFGLSELLLKDDYFRHVFEEFCILESPLLYHYPCLYEFIKTKIYFIIIHQQQVEGLFYKLNLKAHPNMTADLKESKMIKKI</sequence>
<dbReference type="OrthoDB" id="2397850at2759"/>
<name>A0A397SA83_9GLOM</name>
<dbReference type="EMBL" id="QKYT01000765">
    <property type="protein sequence ID" value="RIA81646.1"/>
    <property type="molecule type" value="Genomic_DNA"/>
</dbReference>
<dbReference type="Proteomes" id="UP000265703">
    <property type="component" value="Unassembled WGS sequence"/>
</dbReference>
<keyword evidence="2" id="KW-1185">Reference proteome</keyword>
<proteinExistence type="predicted"/>
<comment type="caution">
    <text evidence="1">The sequence shown here is derived from an EMBL/GenBank/DDBJ whole genome shotgun (WGS) entry which is preliminary data.</text>
</comment>
<evidence type="ECO:0000313" key="2">
    <source>
        <dbReference type="Proteomes" id="UP000265703"/>
    </source>
</evidence>
<evidence type="ECO:0000313" key="1">
    <source>
        <dbReference type="EMBL" id="RIA81646.1"/>
    </source>
</evidence>
<dbReference type="AlphaFoldDB" id="A0A397SA83"/>
<gene>
    <name evidence="1" type="ORF">C1645_836670</name>
</gene>
<organism evidence="1 2">
    <name type="scientific">Glomus cerebriforme</name>
    <dbReference type="NCBI Taxonomy" id="658196"/>
    <lineage>
        <taxon>Eukaryota</taxon>
        <taxon>Fungi</taxon>
        <taxon>Fungi incertae sedis</taxon>
        <taxon>Mucoromycota</taxon>
        <taxon>Glomeromycotina</taxon>
        <taxon>Glomeromycetes</taxon>
        <taxon>Glomerales</taxon>
        <taxon>Glomeraceae</taxon>
        <taxon>Glomus</taxon>
    </lineage>
</organism>
<reference evidence="1 2" key="1">
    <citation type="submission" date="2018-06" db="EMBL/GenBank/DDBJ databases">
        <title>Comparative genomics reveals the genomic features of Rhizophagus irregularis, R. cerebriforme, R. diaphanum and Gigaspora rosea, and their symbiotic lifestyle signature.</title>
        <authorList>
            <person name="Morin E."/>
            <person name="San Clemente H."/>
            <person name="Chen E.C.H."/>
            <person name="De La Providencia I."/>
            <person name="Hainaut M."/>
            <person name="Kuo A."/>
            <person name="Kohler A."/>
            <person name="Murat C."/>
            <person name="Tang N."/>
            <person name="Roy S."/>
            <person name="Loubradou J."/>
            <person name="Henrissat B."/>
            <person name="Grigoriev I.V."/>
            <person name="Corradi N."/>
            <person name="Roux C."/>
            <person name="Martin F.M."/>
        </authorList>
    </citation>
    <scope>NUCLEOTIDE SEQUENCE [LARGE SCALE GENOMIC DNA]</scope>
    <source>
        <strain evidence="1 2">DAOM 227022</strain>
    </source>
</reference>
<accession>A0A397SA83</accession>